<reference evidence="10" key="1">
    <citation type="submission" date="2024-07" db="EMBL/GenBank/DDBJ databases">
        <title>Two chromosome-level genome assemblies of Korean endemic species Abeliophyllum distichum and Forsythia ovata (Oleaceae).</title>
        <authorList>
            <person name="Jang H."/>
        </authorList>
    </citation>
    <scope>NUCLEOTIDE SEQUENCE [LARGE SCALE GENOMIC DNA]</scope>
</reference>
<evidence type="ECO:0000313" key="9">
    <source>
        <dbReference type="EMBL" id="KAL2529082.1"/>
    </source>
</evidence>
<name>A0ABD1UVM9_9LAMI</name>
<feature type="transmembrane region" description="Helical" evidence="7">
    <location>
        <begin position="37"/>
        <end position="59"/>
    </location>
</feature>
<keyword evidence="3 7" id="KW-0812">Transmembrane</keyword>
<dbReference type="Proteomes" id="UP001604277">
    <property type="component" value="Unassembled WGS sequence"/>
</dbReference>
<dbReference type="AlphaFoldDB" id="A0ABD1UVM9"/>
<accession>A0ABD1UVM9</accession>
<dbReference type="EMBL" id="JBFOLJ010000006">
    <property type="protein sequence ID" value="KAL2529082.1"/>
    <property type="molecule type" value="Genomic_DNA"/>
</dbReference>
<dbReference type="PANTHER" id="PTHR48017">
    <property type="entry name" value="OS05G0424000 PROTEIN-RELATED"/>
    <property type="match status" value="1"/>
</dbReference>
<evidence type="ECO:0000256" key="7">
    <source>
        <dbReference type="SAM" id="Phobius"/>
    </source>
</evidence>
<evidence type="ECO:0000256" key="5">
    <source>
        <dbReference type="ARBA" id="ARBA00022989"/>
    </source>
</evidence>
<evidence type="ECO:0000259" key="8">
    <source>
        <dbReference type="Pfam" id="PF01490"/>
    </source>
</evidence>
<feature type="domain" description="Amino acid transporter transmembrane" evidence="8">
    <location>
        <begin position="34"/>
        <end position="144"/>
    </location>
</feature>
<evidence type="ECO:0000256" key="4">
    <source>
        <dbReference type="ARBA" id="ARBA00022970"/>
    </source>
</evidence>
<dbReference type="Pfam" id="PF01490">
    <property type="entry name" value="Aa_trans"/>
    <property type="match status" value="1"/>
</dbReference>
<dbReference type="GO" id="GO:0016020">
    <property type="term" value="C:membrane"/>
    <property type="evidence" value="ECO:0007669"/>
    <property type="project" value="UniProtKB-SubCell"/>
</dbReference>
<comment type="caution">
    <text evidence="9">The sequence shown here is derived from an EMBL/GenBank/DDBJ whole genome shotgun (WGS) entry which is preliminary data.</text>
</comment>
<keyword evidence="2" id="KW-0813">Transport</keyword>
<organism evidence="9 10">
    <name type="scientific">Forsythia ovata</name>
    <dbReference type="NCBI Taxonomy" id="205694"/>
    <lineage>
        <taxon>Eukaryota</taxon>
        <taxon>Viridiplantae</taxon>
        <taxon>Streptophyta</taxon>
        <taxon>Embryophyta</taxon>
        <taxon>Tracheophyta</taxon>
        <taxon>Spermatophyta</taxon>
        <taxon>Magnoliopsida</taxon>
        <taxon>eudicotyledons</taxon>
        <taxon>Gunneridae</taxon>
        <taxon>Pentapetalae</taxon>
        <taxon>asterids</taxon>
        <taxon>lamiids</taxon>
        <taxon>Lamiales</taxon>
        <taxon>Oleaceae</taxon>
        <taxon>Forsythieae</taxon>
        <taxon>Forsythia</taxon>
    </lineage>
</organism>
<comment type="subcellular location">
    <subcellularLocation>
        <location evidence="1">Membrane</location>
    </subcellularLocation>
</comment>
<protein>
    <submittedName>
        <fullName evidence="9">Lysine histidine transporter-like 2</fullName>
    </submittedName>
</protein>
<dbReference type="GO" id="GO:0006865">
    <property type="term" value="P:amino acid transport"/>
    <property type="evidence" value="ECO:0007669"/>
    <property type="project" value="UniProtKB-KW"/>
</dbReference>
<evidence type="ECO:0000256" key="6">
    <source>
        <dbReference type="ARBA" id="ARBA00023136"/>
    </source>
</evidence>
<gene>
    <name evidence="9" type="ORF">Fot_21683</name>
</gene>
<keyword evidence="4" id="KW-0029">Amino-acid transport</keyword>
<keyword evidence="6 7" id="KW-0472">Membrane</keyword>
<dbReference type="InterPro" id="IPR013057">
    <property type="entry name" value="AA_transpt_TM"/>
</dbReference>
<keyword evidence="10" id="KW-1185">Reference proteome</keyword>
<feature type="transmembrane region" description="Helical" evidence="7">
    <location>
        <begin position="65"/>
        <end position="84"/>
    </location>
</feature>
<proteinExistence type="predicted"/>
<evidence type="ECO:0000313" key="10">
    <source>
        <dbReference type="Proteomes" id="UP001604277"/>
    </source>
</evidence>
<evidence type="ECO:0000256" key="2">
    <source>
        <dbReference type="ARBA" id="ARBA00022448"/>
    </source>
</evidence>
<keyword evidence="5 7" id="KW-1133">Transmembrane helix</keyword>
<sequence length="145" mass="16405">MGTQEFSPYYSKVDSRSAQEKVIDDWLPITSVRNAKWWYSAFHNVTTMVGAGVLGFPYAMAELGWGPGVTVLVISWIVTLYTLWQMVEMHEMVPGKRFDRYHELGQHAFGEKLGLYIVVPQQLIVEVGVDIVYMVTGGDIFEAIP</sequence>
<evidence type="ECO:0000256" key="1">
    <source>
        <dbReference type="ARBA" id="ARBA00004370"/>
    </source>
</evidence>
<evidence type="ECO:0000256" key="3">
    <source>
        <dbReference type="ARBA" id="ARBA00022692"/>
    </source>
</evidence>